<comment type="similarity">
    <text evidence="7">Belongs to the glycosyltransferase group 1 family. Glycosyltransferase 4 subfamily.</text>
</comment>
<protein>
    <recommendedName>
        <fullName evidence="7">UDP-N-acetylglucosamine--peptide N-acetylglucosaminyltransferase GtfA subunit</fullName>
        <ecNumber evidence="7">2.4.1.-</ecNumber>
    </recommendedName>
    <alternativeName>
        <fullName evidence="7">Glycosyltransferase GtfA</fullName>
    </alternativeName>
</protein>
<evidence type="ECO:0000256" key="2">
    <source>
        <dbReference type="ARBA" id="ARBA00022490"/>
    </source>
</evidence>
<feature type="binding site" evidence="7">
    <location>
        <position position="241"/>
    </location>
    <ligand>
        <name>N-acetyl-D-glucosamine</name>
        <dbReference type="ChEBI" id="CHEBI:506227"/>
    </ligand>
</feature>
<name>A0ABV2JDA3_9STRE</name>
<dbReference type="SUPFAM" id="SSF53756">
    <property type="entry name" value="UDP-Glycosyltransferase/glycogen phosphorylase"/>
    <property type="match status" value="1"/>
</dbReference>
<keyword evidence="1 7" id="KW-1003">Cell membrane</keyword>
<dbReference type="InterPro" id="IPR054396">
    <property type="entry name" value="GtfA_EBD"/>
</dbReference>
<evidence type="ECO:0000256" key="7">
    <source>
        <dbReference type="HAMAP-Rule" id="MF_01472"/>
    </source>
</evidence>
<dbReference type="InterPro" id="IPR001296">
    <property type="entry name" value="Glyco_trans_1"/>
</dbReference>
<evidence type="ECO:0000256" key="4">
    <source>
        <dbReference type="ARBA" id="ARBA00022679"/>
    </source>
</evidence>
<feature type="binding site" evidence="7">
    <location>
        <begin position="383"/>
        <end position="384"/>
    </location>
    <ligand>
        <name>UDP</name>
        <dbReference type="ChEBI" id="CHEBI:58223"/>
    </ligand>
</feature>
<dbReference type="PANTHER" id="PTHR12526:SF629">
    <property type="entry name" value="TEICHURONIC ACID BIOSYNTHESIS GLYCOSYLTRANSFERASE TUAH-RELATED"/>
    <property type="match status" value="1"/>
</dbReference>
<accession>A0ABV2JDA3</accession>
<evidence type="ECO:0000313" key="11">
    <source>
        <dbReference type="Proteomes" id="UP001549037"/>
    </source>
</evidence>
<reference evidence="10 11" key="1">
    <citation type="submission" date="2024-06" db="EMBL/GenBank/DDBJ databases">
        <title>Genomic Encyclopedia of Type Strains, Phase IV (KMG-IV): sequencing the most valuable type-strain genomes for metagenomic binning, comparative biology and taxonomic classification.</title>
        <authorList>
            <person name="Goeker M."/>
        </authorList>
    </citation>
    <scope>NUCLEOTIDE SEQUENCE [LARGE SCALE GENOMIC DNA]</scope>
    <source>
        <strain evidence="10 11">DSM 28302</strain>
    </source>
</reference>
<comment type="subunit">
    <text evidence="7">Forms a heterotetramer with 2 subunits each of GtfA and GtfB. Part of the accessory SecA2/SecY2 protein translocation apparatus.</text>
</comment>
<dbReference type="NCBIfam" id="TIGR02918">
    <property type="entry name" value="accessory Sec system glycosyltransferase GtfA"/>
    <property type="match status" value="1"/>
</dbReference>
<dbReference type="Proteomes" id="UP001549037">
    <property type="component" value="Unassembled WGS sequence"/>
</dbReference>
<feature type="domain" description="Glycosyl transferase family 1" evidence="8">
    <location>
        <begin position="321"/>
        <end position="449"/>
    </location>
</feature>
<dbReference type="InterPro" id="IPR014267">
    <property type="entry name" value="GtfA"/>
</dbReference>
<comment type="caution">
    <text evidence="10">The sequence shown here is derived from an EMBL/GenBank/DDBJ whole genome shotgun (WGS) entry which is preliminary data.</text>
</comment>
<dbReference type="RefSeq" id="WP_354367573.1">
    <property type="nucleotide sequence ID" value="NZ_JBEPLN010000004.1"/>
</dbReference>
<feature type="binding site" evidence="7">
    <location>
        <begin position="16"/>
        <end position="19"/>
    </location>
    <ligand>
        <name>UDP</name>
        <dbReference type="ChEBI" id="CHEBI:58223"/>
    </ligand>
</feature>
<comment type="function">
    <text evidence="7">Required for polymorphic O-glycosylation of the serine-rich repeat protein in this bacteria. Catalyzes the first step in glycosylation by transferring N-acetylglucosamine from UDP-GlcNAc to serine residues in the substrate protein. Part of the accessory SecA2/SecY2 system specifically required to export serine-rich repeat cell wall proteins usually encoded upstream in the same operon.</text>
</comment>
<comment type="pathway">
    <text evidence="7">Protein modification; protein glycosylation.</text>
</comment>
<evidence type="ECO:0000256" key="6">
    <source>
        <dbReference type="ARBA" id="ARBA00023136"/>
    </source>
</evidence>
<keyword evidence="2 7" id="KW-0963">Cytoplasm</keyword>
<evidence type="ECO:0000256" key="5">
    <source>
        <dbReference type="ARBA" id="ARBA00022741"/>
    </source>
</evidence>
<evidence type="ECO:0000259" key="8">
    <source>
        <dbReference type="Pfam" id="PF00534"/>
    </source>
</evidence>
<dbReference type="EC" id="2.4.1.-" evidence="7"/>
<comment type="catalytic activity">
    <reaction evidence="7">
        <text>L-seryl-[protein] + UDP-N-acetyl-alpha-D-glucosamine = 3-O-[N-acetyl-alpha-D-glucosaminyl]-L-seryl-[protein] + UDP + H(+)</text>
        <dbReference type="Rhea" id="RHEA:59872"/>
        <dbReference type="Rhea" id="RHEA-COMP:9863"/>
        <dbReference type="Rhea" id="RHEA-COMP:15471"/>
        <dbReference type="ChEBI" id="CHEBI:15378"/>
        <dbReference type="ChEBI" id="CHEBI:29999"/>
        <dbReference type="ChEBI" id="CHEBI:57705"/>
        <dbReference type="ChEBI" id="CHEBI:58223"/>
        <dbReference type="ChEBI" id="CHEBI:143279"/>
    </reaction>
</comment>
<keyword evidence="3 7" id="KW-0328">Glycosyltransferase</keyword>
<keyword evidence="11" id="KW-1185">Reference proteome</keyword>
<keyword evidence="4 7" id="KW-0808">Transferase</keyword>
<dbReference type="HAMAP" id="MF_01472">
    <property type="entry name" value="GtfA"/>
    <property type="match status" value="1"/>
</dbReference>
<dbReference type="Gene3D" id="3.40.50.2000">
    <property type="entry name" value="Glycogen Phosphorylase B"/>
    <property type="match status" value="2"/>
</dbReference>
<dbReference type="Pfam" id="PF00534">
    <property type="entry name" value="Glycos_transf_1"/>
    <property type="match status" value="1"/>
</dbReference>
<proteinExistence type="inferred from homology"/>
<evidence type="ECO:0000313" key="10">
    <source>
        <dbReference type="EMBL" id="MET3633752.1"/>
    </source>
</evidence>
<sequence>MTVYNINRGIGWASSGVEYAQAYRANVFRNLNIPAKFVFTDFFAQENLSDLTRNIGFKDEEIIWLYGFFTDIKVAPTTFTLADLEAKYHGELSRKERQGKIVRFFYEKQDVFLTAYLCKEEDDRVHRVEFVSRGNLIRKDFYSYTKMFTEYYTPRDKRAHLYQRRFFNEDGSVAYDEIIDGKNSVFRMADAILNSKEEFIAYFMKNLALTSDDVVILDRATETGQGVFRYSKPAKLGVVVHAEHFSENAVTDRTILWNNYYDYQFTNADKVDFFITATERQKEVMSDQFAKYKGFIPNIVTIPVGSLDTLRYPQCDRTAYSIVTASRLASEKHVDWLVKAVIEARKVIPKLSFDIYGEGGERAKIQRIIDESEAQSYIRLKGHQDLTDIYQQYELYLSASKSEGFGLTLLEAVGSGLPLIGFDVRYGNQTFISEGKNGYLLPTFEIDEEVHIVKAFSERLITFFQRQDRPAMQGESYHIAENFLTSKIEERWGRLIEEMTKG</sequence>
<keyword evidence="5 7" id="KW-0547">Nucleotide-binding</keyword>
<comment type="subcellular location">
    <subcellularLocation>
        <location evidence="7">Cytoplasm</location>
    </subcellularLocation>
    <subcellularLocation>
        <location evidence="7">Cell membrane</location>
        <topology evidence="7">Peripheral membrane protein</topology>
    </subcellularLocation>
    <text evidence="7">Cell membrane association requires GtfB.</text>
</comment>
<dbReference type="PANTHER" id="PTHR12526">
    <property type="entry name" value="GLYCOSYLTRANSFERASE"/>
    <property type="match status" value="1"/>
</dbReference>
<keyword evidence="6 7" id="KW-0472">Membrane</keyword>
<evidence type="ECO:0000259" key="9">
    <source>
        <dbReference type="Pfam" id="PF22145"/>
    </source>
</evidence>
<evidence type="ECO:0000256" key="1">
    <source>
        <dbReference type="ARBA" id="ARBA00022475"/>
    </source>
</evidence>
<organism evidence="10 11">
    <name type="scientific">Streptococcus porcorum</name>
    <dbReference type="NCBI Taxonomy" id="701526"/>
    <lineage>
        <taxon>Bacteria</taxon>
        <taxon>Bacillati</taxon>
        <taxon>Bacillota</taxon>
        <taxon>Bacilli</taxon>
        <taxon>Lactobacillales</taxon>
        <taxon>Streptococcaceae</taxon>
        <taxon>Streptococcus</taxon>
    </lineage>
</organism>
<dbReference type="CDD" id="cd04949">
    <property type="entry name" value="GT4_GtfA-like"/>
    <property type="match status" value="1"/>
</dbReference>
<dbReference type="Pfam" id="PF22145">
    <property type="entry name" value="GtfA_EBD"/>
    <property type="match status" value="1"/>
</dbReference>
<feature type="binding site" evidence="7">
    <location>
        <begin position="403"/>
        <end position="406"/>
    </location>
    <ligand>
        <name>N-acetyl-D-glucosamine</name>
        <dbReference type="ChEBI" id="CHEBI:506227"/>
    </ligand>
</feature>
<gene>
    <name evidence="7" type="primary">gtfA</name>
    <name evidence="10" type="ORF">ABID28_000385</name>
</gene>
<feature type="domain" description="GtfA extended beta-sheet meander" evidence="9">
    <location>
        <begin position="94"/>
        <end position="190"/>
    </location>
</feature>
<dbReference type="EMBL" id="JBEPLN010000004">
    <property type="protein sequence ID" value="MET3633752.1"/>
    <property type="molecule type" value="Genomic_DNA"/>
</dbReference>
<evidence type="ECO:0000256" key="3">
    <source>
        <dbReference type="ARBA" id="ARBA00022676"/>
    </source>
</evidence>